<evidence type="ECO:0000313" key="2">
    <source>
        <dbReference type="Proteomes" id="UP000092460"/>
    </source>
</evidence>
<dbReference type="EMBL" id="JXJN01026634">
    <property type="status" value="NOT_ANNOTATED_CDS"/>
    <property type="molecule type" value="Genomic_DNA"/>
</dbReference>
<reference evidence="2" key="1">
    <citation type="submission" date="2015-01" db="EMBL/GenBank/DDBJ databases">
        <authorList>
            <person name="Aksoy S."/>
            <person name="Warren W."/>
            <person name="Wilson R.K."/>
        </authorList>
    </citation>
    <scope>NUCLEOTIDE SEQUENCE [LARGE SCALE GENOMIC DNA]</scope>
    <source>
        <strain evidence="2">IAEA</strain>
    </source>
</reference>
<evidence type="ECO:0000313" key="1">
    <source>
        <dbReference type="EnsemblMetazoa" id="GPPI050456-PA"/>
    </source>
</evidence>
<dbReference type="AlphaFoldDB" id="A0A1B0C6H6"/>
<dbReference type="Proteomes" id="UP000092460">
    <property type="component" value="Unassembled WGS sequence"/>
</dbReference>
<reference evidence="1" key="2">
    <citation type="submission" date="2020-05" db="UniProtKB">
        <authorList>
            <consortium name="EnsemblMetazoa"/>
        </authorList>
    </citation>
    <scope>IDENTIFICATION</scope>
    <source>
        <strain evidence="1">IAEA</strain>
    </source>
</reference>
<proteinExistence type="predicted"/>
<accession>A0A1B0C6H6</accession>
<sequence>MKKLISESSIVVWSPNYGCYNDQIEFLQKVCVKLVLRGSRWNPAVLLPRYESRLKLIHLPSLESRRGCLSVSFIAKVVCESNSQLLLSESNVHGPAKVTYTYWLIRLPQTHRQQFLN</sequence>
<protein>
    <submittedName>
        <fullName evidence="1">Uncharacterized protein</fullName>
    </submittedName>
</protein>
<name>A0A1B0C6H6_9MUSC</name>
<keyword evidence="2" id="KW-1185">Reference proteome</keyword>
<dbReference type="EnsemblMetazoa" id="GPPI050456-RA">
    <property type="protein sequence ID" value="GPPI050456-PA"/>
    <property type="gene ID" value="GPPI050456"/>
</dbReference>
<dbReference type="EMBL" id="JXJN01026635">
    <property type="status" value="NOT_ANNOTATED_CDS"/>
    <property type="molecule type" value="Genomic_DNA"/>
</dbReference>
<dbReference type="VEuPathDB" id="VectorBase:GPPI050456"/>
<organism evidence="1 2">
    <name type="scientific">Glossina palpalis gambiensis</name>
    <dbReference type="NCBI Taxonomy" id="67801"/>
    <lineage>
        <taxon>Eukaryota</taxon>
        <taxon>Metazoa</taxon>
        <taxon>Ecdysozoa</taxon>
        <taxon>Arthropoda</taxon>
        <taxon>Hexapoda</taxon>
        <taxon>Insecta</taxon>
        <taxon>Pterygota</taxon>
        <taxon>Neoptera</taxon>
        <taxon>Endopterygota</taxon>
        <taxon>Diptera</taxon>
        <taxon>Brachycera</taxon>
        <taxon>Muscomorpha</taxon>
        <taxon>Hippoboscoidea</taxon>
        <taxon>Glossinidae</taxon>
        <taxon>Glossina</taxon>
    </lineage>
</organism>